<comment type="caution">
    <text evidence="1">The sequence shown here is derived from an EMBL/GenBank/DDBJ whole genome shotgun (WGS) entry which is preliminary data.</text>
</comment>
<proteinExistence type="predicted"/>
<protein>
    <submittedName>
        <fullName evidence="1">Uncharacterized protein</fullName>
    </submittedName>
</protein>
<name>A0ACB7RNR6_HYAAI</name>
<evidence type="ECO:0000313" key="2">
    <source>
        <dbReference type="Proteomes" id="UP000821845"/>
    </source>
</evidence>
<dbReference type="Proteomes" id="UP000821845">
    <property type="component" value="Chromosome 8"/>
</dbReference>
<accession>A0ACB7RNR6</accession>
<keyword evidence="2" id="KW-1185">Reference proteome</keyword>
<gene>
    <name evidence="1" type="ORF">HPB50_001277</name>
</gene>
<sequence>MNVPCRALSCTHLECFDAFNYLQINEQRPRWVCPVCGQRATYASLFVDRLFVDILKEAPGDVIVFQKDGSWTSSEEHQDCASGATASATPSSSCAQKSTSSPVCSRLTERTAKLAGRPNVEVVDLT</sequence>
<evidence type="ECO:0000313" key="1">
    <source>
        <dbReference type="EMBL" id="KAH6923456.1"/>
    </source>
</evidence>
<dbReference type="EMBL" id="CM023488">
    <property type="protein sequence ID" value="KAH6923456.1"/>
    <property type="molecule type" value="Genomic_DNA"/>
</dbReference>
<organism evidence="1 2">
    <name type="scientific">Hyalomma asiaticum</name>
    <name type="common">Tick</name>
    <dbReference type="NCBI Taxonomy" id="266040"/>
    <lineage>
        <taxon>Eukaryota</taxon>
        <taxon>Metazoa</taxon>
        <taxon>Ecdysozoa</taxon>
        <taxon>Arthropoda</taxon>
        <taxon>Chelicerata</taxon>
        <taxon>Arachnida</taxon>
        <taxon>Acari</taxon>
        <taxon>Parasitiformes</taxon>
        <taxon>Ixodida</taxon>
        <taxon>Ixodoidea</taxon>
        <taxon>Ixodidae</taxon>
        <taxon>Hyalomminae</taxon>
        <taxon>Hyalomma</taxon>
    </lineage>
</organism>
<reference evidence="1" key="1">
    <citation type="submission" date="2020-05" db="EMBL/GenBank/DDBJ databases">
        <title>Large-scale comparative analyses of tick genomes elucidate their genetic diversity and vector capacities.</title>
        <authorList>
            <person name="Jia N."/>
            <person name="Wang J."/>
            <person name="Shi W."/>
            <person name="Du L."/>
            <person name="Sun Y."/>
            <person name="Zhan W."/>
            <person name="Jiang J."/>
            <person name="Wang Q."/>
            <person name="Zhang B."/>
            <person name="Ji P."/>
            <person name="Sakyi L.B."/>
            <person name="Cui X."/>
            <person name="Yuan T."/>
            <person name="Jiang B."/>
            <person name="Yang W."/>
            <person name="Lam T.T.-Y."/>
            <person name="Chang Q."/>
            <person name="Ding S."/>
            <person name="Wang X."/>
            <person name="Zhu J."/>
            <person name="Ruan X."/>
            <person name="Zhao L."/>
            <person name="Wei J."/>
            <person name="Que T."/>
            <person name="Du C."/>
            <person name="Cheng J."/>
            <person name="Dai P."/>
            <person name="Han X."/>
            <person name="Huang E."/>
            <person name="Gao Y."/>
            <person name="Liu J."/>
            <person name="Shao H."/>
            <person name="Ye R."/>
            <person name="Li L."/>
            <person name="Wei W."/>
            <person name="Wang X."/>
            <person name="Wang C."/>
            <person name="Yang T."/>
            <person name="Huo Q."/>
            <person name="Li W."/>
            <person name="Guo W."/>
            <person name="Chen H."/>
            <person name="Zhou L."/>
            <person name="Ni X."/>
            <person name="Tian J."/>
            <person name="Zhou Y."/>
            <person name="Sheng Y."/>
            <person name="Liu T."/>
            <person name="Pan Y."/>
            <person name="Xia L."/>
            <person name="Li J."/>
            <person name="Zhao F."/>
            <person name="Cao W."/>
        </authorList>
    </citation>
    <scope>NUCLEOTIDE SEQUENCE</scope>
    <source>
        <strain evidence="1">Hyas-2018</strain>
    </source>
</reference>